<dbReference type="AlphaFoldDB" id="A0A0L8FTQ2"/>
<name>A0A0L8FTQ2_OCTBM</name>
<evidence type="ECO:0000313" key="1">
    <source>
        <dbReference type="EMBL" id="KOF67785.1"/>
    </source>
</evidence>
<sequence>MTETSKRVATTLFYLFNCLDFQAYQGHYFAMNYFIGAVIGTYYHSTCQLPDKKNGFGRLCVYCSSNITINLFSRDTDQTKNDTD</sequence>
<protein>
    <submittedName>
        <fullName evidence="1">Uncharacterized protein</fullName>
    </submittedName>
</protein>
<dbReference type="EMBL" id="KQ426791">
    <property type="protein sequence ID" value="KOF67785.1"/>
    <property type="molecule type" value="Genomic_DNA"/>
</dbReference>
<proteinExistence type="predicted"/>
<gene>
    <name evidence="1" type="ORF">OCBIM_22008884mg</name>
</gene>
<reference evidence="1" key="1">
    <citation type="submission" date="2015-07" db="EMBL/GenBank/DDBJ databases">
        <title>MeaNS - Measles Nucleotide Surveillance Program.</title>
        <authorList>
            <person name="Tran T."/>
            <person name="Druce J."/>
        </authorList>
    </citation>
    <scope>NUCLEOTIDE SEQUENCE</scope>
    <source>
        <strain evidence="1">UCB-OBI-ISO-001</strain>
        <tissue evidence="1">Gonad</tissue>
    </source>
</reference>
<accession>A0A0L8FTQ2</accession>
<organism evidence="1">
    <name type="scientific">Octopus bimaculoides</name>
    <name type="common">California two-spotted octopus</name>
    <dbReference type="NCBI Taxonomy" id="37653"/>
    <lineage>
        <taxon>Eukaryota</taxon>
        <taxon>Metazoa</taxon>
        <taxon>Spiralia</taxon>
        <taxon>Lophotrochozoa</taxon>
        <taxon>Mollusca</taxon>
        <taxon>Cephalopoda</taxon>
        <taxon>Coleoidea</taxon>
        <taxon>Octopodiformes</taxon>
        <taxon>Octopoda</taxon>
        <taxon>Incirrata</taxon>
        <taxon>Octopodidae</taxon>
        <taxon>Octopus</taxon>
    </lineage>
</organism>